<dbReference type="Pfam" id="PF20247">
    <property type="entry name" value="DUF6602"/>
    <property type="match status" value="1"/>
</dbReference>
<name>A0AAW6WB58_9FUSO</name>
<reference evidence="2" key="2">
    <citation type="submission" date="2022-04" db="EMBL/GenBank/DDBJ databases">
        <authorList>
            <person name="Livingstone P.G."/>
        </authorList>
    </citation>
    <scope>NUCLEOTIDE SEQUENCE</scope>
    <source>
        <strain evidence="2">BRON_8</strain>
    </source>
</reference>
<dbReference type="Proteomes" id="UP001173223">
    <property type="component" value="Unassembled WGS sequence"/>
</dbReference>
<evidence type="ECO:0000313" key="3">
    <source>
        <dbReference type="Proteomes" id="UP001173223"/>
    </source>
</evidence>
<comment type="caution">
    <text evidence="2">The sequence shown here is derived from an EMBL/GenBank/DDBJ whole genome shotgun (WGS) entry which is preliminary data.</text>
</comment>
<dbReference type="AlphaFoldDB" id="A0AAW6WB58"/>
<reference evidence="2" key="1">
    <citation type="journal article" date="2022" name="Gene">
        <title>A genome-led study on the pathogenesis of Fusobacterium necrophorum infections.</title>
        <authorList>
            <person name="Thapa G."/>
            <person name="Jayal A."/>
            <person name="Sikazwe E."/>
            <person name="Perry T."/>
            <person name="Mohammed Al Balushi A."/>
            <person name="Livingstone P."/>
        </authorList>
    </citation>
    <scope>NUCLEOTIDE SEQUENCE</scope>
    <source>
        <strain evidence="2">BRON_8</strain>
    </source>
</reference>
<dbReference type="RefSeq" id="WP_222609631.1">
    <property type="nucleotide sequence ID" value="NZ_JAMGSS010000044.1"/>
</dbReference>
<proteinExistence type="predicted"/>
<dbReference type="InterPro" id="IPR046537">
    <property type="entry name" value="DUF6602"/>
</dbReference>
<dbReference type="CDD" id="cd21173">
    <property type="entry name" value="NucC-like"/>
    <property type="match status" value="1"/>
</dbReference>
<keyword evidence="3" id="KW-1185">Reference proteome</keyword>
<dbReference type="EMBL" id="JAMGTK010000008">
    <property type="protein sequence ID" value="MDK4511770.1"/>
    <property type="molecule type" value="Genomic_DNA"/>
</dbReference>
<sequence>MNMCKHISVIKENYRKMEEELVIQLNYQVGNHQLTAGSNREKIWEHFFRRIVPKKFNIERSVFIIDSKEHASREVDIAIYDEQYTPYIFNYGDIKFIPVEAVAAVIQCKSKELDKKILKNWVKSIDDLKTSPNSIVRLATNIHVGNLDSETSTQSATKPIKILCHMSDNETSTEDTRGREYFDIVIEAYQNQNSKEEKTGSGNDDGNLKITFVDDNLLSMLEKYNGGQIKEIVEKAKRTEFLQRIKIEHYNIKNRERKYGLLSFIFQFNQMLMLINNPMFFPHKAYVDMFNGKKESEEE</sequence>
<feature type="domain" description="DUF6602" evidence="1">
    <location>
        <begin position="30"/>
        <end position="129"/>
    </location>
</feature>
<evidence type="ECO:0000259" key="1">
    <source>
        <dbReference type="Pfam" id="PF20247"/>
    </source>
</evidence>
<accession>A0AAW6WB58</accession>
<protein>
    <recommendedName>
        <fullName evidence="1">DUF6602 domain-containing protein</fullName>
    </recommendedName>
</protein>
<evidence type="ECO:0000313" key="2">
    <source>
        <dbReference type="EMBL" id="MDK4511770.1"/>
    </source>
</evidence>
<organism evidence="2 3">
    <name type="scientific">Fusobacterium necrophorum</name>
    <dbReference type="NCBI Taxonomy" id="859"/>
    <lineage>
        <taxon>Bacteria</taxon>
        <taxon>Fusobacteriati</taxon>
        <taxon>Fusobacteriota</taxon>
        <taxon>Fusobacteriia</taxon>
        <taxon>Fusobacteriales</taxon>
        <taxon>Fusobacteriaceae</taxon>
        <taxon>Fusobacterium</taxon>
    </lineage>
</organism>
<gene>
    <name evidence="2" type="ORF">MWG07_05830</name>
</gene>